<evidence type="ECO:0000313" key="1">
    <source>
        <dbReference type="EMBL" id="MBR0551797.1"/>
    </source>
</evidence>
<name>A0A8T4IAV7_9SPHN</name>
<dbReference type="AlphaFoldDB" id="A0A8T4IAV7"/>
<dbReference type="Proteomes" id="UP000676996">
    <property type="component" value="Unassembled WGS sequence"/>
</dbReference>
<reference evidence="1" key="1">
    <citation type="submission" date="2021-04" db="EMBL/GenBank/DDBJ databases">
        <title>Ouciella asimina sp. nov., isolated from the surface seawater in the hydrothermal field of Okinawa Trough.</title>
        <authorList>
            <person name="Shuang W."/>
        </authorList>
    </citation>
    <scope>NUCLEOTIDE SEQUENCE</scope>
    <source>
        <strain evidence="1">LXI357</strain>
    </source>
</reference>
<protein>
    <submittedName>
        <fullName evidence="1">Uncharacterized protein</fullName>
    </submittedName>
</protein>
<keyword evidence="2" id="KW-1185">Reference proteome</keyword>
<accession>A0A8T4IAV7</accession>
<dbReference type="EMBL" id="JAGRQC010000001">
    <property type="protein sequence ID" value="MBR0551797.1"/>
    <property type="molecule type" value="Genomic_DNA"/>
</dbReference>
<proteinExistence type="predicted"/>
<evidence type="ECO:0000313" key="2">
    <source>
        <dbReference type="Proteomes" id="UP000676996"/>
    </source>
</evidence>
<gene>
    <name evidence="1" type="ORF">J7S20_04675</name>
</gene>
<comment type="caution">
    <text evidence="1">The sequence shown here is derived from an EMBL/GenBank/DDBJ whole genome shotgun (WGS) entry which is preliminary data.</text>
</comment>
<organism evidence="1 2">
    <name type="scientific">Stakelama marina</name>
    <dbReference type="NCBI Taxonomy" id="2826939"/>
    <lineage>
        <taxon>Bacteria</taxon>
        <taxon>Pseudomonadati</taxon>
        <taxon>Pseudomonadota</taxon>
        <taxon>Alphaproteobacteria</taxon>
        <taxon>Sphingomonadales</taxon>
        <taxon>Sphingomonadaceae</taxon>
        <taxon>Stakelama</taxon>
    </lineage>
</organism>
<sequence length="212" mass="23999">MANSQITVLTEWYQQFLDRFCAEFDNERYQHFIRNIGEEFLMARRPYLFCRYQIEADGQILDESGQLSFLAENQGQRMEHPTRGERPNANALLMEVDPFEADGLNAVEFYIGYQPGYRTKSGYDSRKQKRTTNVVPDDHIKSAHIIAVPTLGCMAIEDRTGEHNIPQRVAAKALGSIAKSVFDDAEVSVIHLSDAEAREVCPSSEHLAQLAA</sequence>
<dbReference type="RefSeq" id="WP_284053059.1">
    <property type="nucleotide sequence ID" value="NZ_JAGRQC010000001.1"/>
</dbReference>